<feature type="compositionally biased region" description="Basic and acidic residues" evidence="1">
    <location>
        <begin position="226"/>
        <end position="248"/>
    </location>
</feature>
<feature type="compositionally biased region" description="Basic and acidic residues" evidence="1">
    <location>
        <begin position="117"/>
        <end position="149"/>
    </location>
</feature>
<evidence type="ECO:0000313" key="3">
    <source>
        <dbReference type="Proteomes" id="UP000317303"/>
    </source>
</evidence>
<dbReference type="OrthoDB" id="5198623at2"/>
<accession>A0A660CEI8</accession>
<dbReference type="AlphaFoldDB" id="A0A660CEI8"/>
<feature type="region of interest" description="Disordered" evidence="1">
    <location>
        <begin position="226"/>
        <end position="260"/>
    </location>
</feature>
<dbReference type="RefSeq" id="WP_145600357.1">
    <property type="nucleotide sequence ID" value="NZ_JOIJ01000002.1"/>
</dbReference>
<evidence type="ECO:0000313" key="2">
    <source>
        <dbReference type="EMBL" id="TWH19305.1"/>
    </source>
</evidence>
<proteinExistence type="predicted"/>
<feature type="region of interest" description="Disordered" evidence="1">
    <location>
        <begin position="116"/>
        <end position="161"/>
    </location>
</feature>
<dbReference type="EMBL" id="VLJV01000001">
    <property type="protein sequence ID" value="TWH19305.1"/>
    <property type="molecule type" value="Genomic_DNA"/>
</dbReference>
<comment type="caution">
    <text evidence="2">The sequence shown here is derived from an EMBL/GenBank/DDBJ whole genome shotgun (WGS) entry which is preliminary data.</text>
</comment>
<evidence type="ECO:0000256" key="1">
    <source>
        <dbReference type="SAM" id="MobiDB-lite"/>
    </source>
</evidence>
<keyword evidence="3" id="KW-1185">Reference proteome</keyword>
<dbReference type="Proteomes" id="UP000317303">
    <property type="component" value="Unassembled WGS sequence"/>
</dbReference>
<reference evidence="2 3" key="1">
    <citation type="submission" date="2019-07" db="EMBL/GenBank/DDBJ databases">
        <title>R&amp;d 2014.</title>
        <authorList>
            <person name="Klenk H.-P."/>
        </authorList>
    </citation>
    <scope>NUCLEOTIDE SEQUENCE [LARGE SCALE GENOMIC DNA]</scope>
    <source>
        <strain evidence="2 3">DSM 43194</strain>
    </source>
</reference>
<sequence length="380" mass="41151">MSSESVTVTLPEAQTALCGFSHCKRPLPPPGPRGGRPYEFCPDRRWPGDKTCKQLAAAQQALREALGETDPPTALREATDTFADASRQVLEPLQTLGSALDTVTARMQDELTAAAARADEADRAADEAARARREADERADRAEQERAEAVSDAQQARTEAEEAVARAASAVDTADAAELARARAEATAEAAIDRARRAEDENKVVRRHADELLQRLDELRAQLAERTGERDSAVAALDEHRRRSRDLEESLTARAESAAEHLEQVRADLARASEREQELSRRLEQAAAEQQAAERAAASAQSEAQSELAALRSQLERLEAQHAAAEQARDTAEQARDAAGRVLHRVHAAVLAAGDDPAALRESVVRELLTRDDPPAADQG</sequence>
<feature type="region of interest" description="Disordered" evidence="1">
    <location>
        <begin position="285"/>
        <end position="307"/>
    </location>
</feature>
<name>A0A660CEI8_9PSEU</name>
<gene>
    <name evidence="2" type="ORF">JD82_01128</name>
</gene>
<organism evidence="2 3">
    <name type="scientific">Prauserella rugosa</name>
    <dbReference type="NCBI Taxonomy" id="43354"/>
    <lineage>
        <taxon>Bacteria</taxon>
        <taxon>Bacillati</taxon>
        <taxon>Actinomycetota</taxon>
        <taxon>Actinomycetes</taxon>
        <taxon>Pseudonocardiales</taxon>
        <taxon>Pseudonocardiaceae</taxon>
        <taxon>Prauserella</taxon>
    </lineage>
</organism>
<protein>
    <submittedName>
        <fullName evidence="2">Uncharacterized protein</fullName>
    </submittedName>
</protein>